<feature type="non-terminal residue" evidence="2">
    <location>
        <position position="133"/>
    </location>
</feature>
<gene>
    <name evidence="2" type="primary">rnjA</name>
    <name evidence="2" type="ORF">NCTC10135_00019</name>
</gene>
<dbReference type="GO" id="GO:0016787">
    <property type="term" value="F:hydrolase activity"/>
    <property type="evidence" value="ECO:0007669"/>
    <property type="project" value="UniProtKB-KW"/>
</dbReference>
<dbReference type="Gene3D" id="3.60.15.10">
    <property type="entry name" value="Ribonuclease Z/Hydroxyacylglutathione hydrolase-like"/>
    <property type="match status" value="1"/>
</dbReference>
<dbReference type="EMBL" id="LS991949">
    <property type="protein sequence ID" value="SYV89532.1"/>
    <property type="molecule type" value="Genomic_DNA"/>
</dbReference>
<dbReference type="Proteomes" id="UP000259864">
    <property type="component" value="Chromosome 1"/>
</dbReference>
<sequence length="133" mass="15105">MKPTKIFGLGGMQEIGKSTLIIEYDQHIFIIDTGIKFSDTYVTGINGSIPDFTYLTENQDKVEGLFITHGHEDHIGGVPYLVQQVNIKRIYAPRIAIQYLKLKFSDMKIKTDVEFIEITKDLVADFGDCSVDW</sequence>
<reference evidence="3" key="1">
    <citation type="submission" date="2018-06" db="EMBL/GenBank/DDBJ databases">
        <authorList>
            <consortium name="Pathogen Informatics"/>
        </authorList>
    </citation>
    <scope>NUCLEOTIDE SEQUENCE [LARGE SCALE GENOMIC DNA]</scope>
    <source>
        <strain evidence="3">NCTC10135</strain>
    </source>
</reference>
<dbReference type="SUPFAM" id="SSF56281">
    <property type="entry name" value="Metallo-hydrolase/oxidoreductase"/>
    <property type="match status" value="1"/>
</dbReference>
<name>A0A3B0NXL0_9BACT</name>
<dbReference type="PANTHER" id="PTHR43694:SF1">
    <property type="entry name" value="RIBONUCLEASE J"/>
    <property type="match status" value="1"/>
</dbReference>
<dbReference type="InterPro" id="IPR036866">
    <property type="entry name" value="RibonucZ/Hydroxyglut_hydro"/>
</dbReference>
<dbReference type="InterPro" id="IPR001279">
    <property type="entry name" value="Metallo-B-lactamas"/>
</dbReference>
<accession>A0A3B0NXL0</accession>
<dbReference type="Pfam" id="PF00753">
    <property type="entry name" value="Lactamase_B"/>
    <property type="match status" value="1"/>
</dbReference>
<feature type="domain" description="Metallo-beta-lactamase" evidence="1">
    <location>
        <begin position="18"/>
        <end position="101"/>
    </location>
</feature>
<dbReference type="EC" id="3.1.-.-" evidence="2"/>
<proteinExistence type="predicted"/>
<dbReference type="PANTHER" id="PTHR43694">
    <property type="entry name" value="RIBONUCLEASE J"/>
    <property type="match status" value="1"/>
</dbReference>
<dbReference type="KEGG" id="mala:NCTC10135_00019"/>
<keyword evidence="2" id="KW-0378">Hydrolase</keyword>
<protein>
    <submittedName>
        <fullName evidence="2">Hydrolase</fullName>
        <ecNumber evidence="2">3.1.-.-</ecNumber>
    </submittedName>
</protein>
<evidence type="ECO:0000313" key="2">
    <source>
        <dbReference type="EMBL" id="SYV89532.1"/>
    </source>
</evidence>
<evidence type="ECO:0000259" key="1">
    <source>
        <dbReference type="Pfam" id="PF00753"/>
    </source>
</evidence>
<evidence type="ECO:0000313" key="3">
    <source>
        <dbReference type="Proteomes" id="UP000259864"/>
    </source>
</evidence>
<dbReference type="AlphaFoldDB" id="A0A3B0NXL0"/>
<organism evidence="2 3">
    <name type="scientific">Metamycoplasma alkalescens</name>
    <dbReference type="NCBI Taxonomy" id="45363"/>
    <lineage>
        <taxon>Bacteria</taxon>
        <taxon>Bacillati</taxon>
        <taxon>Mycoplasmatota</taxon>
        <taxon>Mycoplasmoidales</taxon>
        <taxon>Metamycoplasmataceae</taxon>
        <taxon>Metamycoplasma</taxon>
    </lineage>
</organism>